<evidence type="ECO:0000256" key="3">
    <source>
        <dbReference type="SAM" id="Phobius"/>
    </source>
</evidence>
<feature type="non-terminal residue" evidence="5">
    <location>
        <position position="503"/>
    </location>
</feature>
<evidence type="ECO:0000313" key="6">
    <source>
        <dbReference type="Proteomes" id="UP000837857"/>
    </source>
</evidence>
<proteinExistence type="predicted"/>
<gene>
    <name evidence="5" type="ORF">IPOD504_LOCUS15021</name>
</gene>
<comment type="caution">
    <text evidence="1">Lacks conserved residue(s) required for the propagation of feature annotation.</text>
</comment>
<dbReference type="InterPro" id="IPR000742">
    <property type="entry name" value="EGF"/>
</dbReference>
<name>A0ABN8J1T8_9NEOP</name>
<dbReference type="PANTHER" id="PTHR24035:SF109">
    <property type="entry name" value="PROTEIN DRAPER"/>
    <property type="match status" value="1"/>
</dbReference>
<organism evidence="5 6">
    <name type="scientific">Iphiclides podalirius</name>
    <name type="common">scarce swallowtail</name>
    <dbReference type="NCBI Taxonomy" id="110791"/>
    <lineage>
        <taxon>Eukaryota</taxon>
        <taxon>Metazoa</taxon>
        <taxon>Ecdysozoa</taxon>
        <taxon>Arthropoda</taxon>
        <taxon>Hexapoda</taxon>
        <taxon>Insecta</taxon>
        <taxon>Pterygota</taxon>
        <taxon>Neoptera</taxon>
        <taxon>Endopterygota</taxon>
        <taxon>Lepidoptera</taxon>
        <taxon>Glossata</taxon>
        <taxon>Ditrysia</taxon>
        <taxon>Papilionoidea</taxon>
        <taxon>Papilionidae</taxon>
        <taxon>Papilioninae</taxon>
        <taxon>Iphiclides</taxon>
    </lineage>
</organism>
<dbReference type="Pfam" id="PF00053">
    <property type="entry name" value="EGF_laminin"/>
    <property type="match status" value="2"/>
</dbReference>
<dbReference type="PRINTS" id="PR00011">
    <property type="entry name" value="EGFLAMININ"/>
</dbReference>
<accession>A0ABN8J1T8</accession>
<feature type="disulfide bond" evidence="1">
    <location>
        <begin position="189"/>
        <end position="198"/>
    </location>
</feature>
<dbReference type="SMART" id="SM00180">
    <property type="entry name" value="EGF_Lam"/>
    <property type="match status" value="4"/>
</dbReference>
<keyword evidence="3" id="KW-1133">Transmembrane helix</keyword>
<dbReference type="EMBL" id="OW152818">
    <property type="protein sequence ID" value="CAH2071186.1"/>
    <property type="molecule type" value="Genomic_DNA"/>
</dbReference>
<keyword evidence="3" id="KW-0812">Transmembrane</keyword>
<dbReference type="CDD" id="cd00055">
    <property type="entry name" value="EGF_Lam"/>
    <property type="match status" value="1"/>
</dbReference>
<dbReference type="InterPro" id="IPR052108">
    <property type="entry name" value="MEGF/SIB"/>
</dbReference>
<feature type="transmembrane region" description="Helical" evidence="3">
    <location>
        <begin position="262"/>
        <end position="286"/>
    </location>
</feature>
<feature type="region of interest" description="Disordered" evidence="2">
    <location>
        <begin position="442"/>
        <end position="503"/>
    </location>
</feature>
<dbReference type="Gene3D" id="2.170.300.10">
    <property type="entry name" value="Tie2 ligand-binding domain superfamily"/>
    <property type="match status" value="2"/>
</dbReference>
<dbReference type="Proteomes" id="UP000837857">
    <property type="component" value="Chromosome 6"/>
</dbReference>
<evidence type="ECO:0000256" key="1">
    <source>
        <dbReference type="PROSITE-ProRule" id="PRU00076"/>
    </source>
</evidence>
<keyword evidence="3" id="KW-0472">Membrane</keyword>
<evidence type="ECO:0000259" key="4">
    <source>
        <dbReference type="PROSITE" id="PS50026"/>
    </source>
</evidence>
<dbReference type="PROSITE" id="PS50026">
    <property type="entry name" value="EGF_3"/>
    <property type="match status" value="2"/>
</dbReference>
<keyword evidence="1" id="KW-1015">Disulfide bond</keyword>
<feature type="disulfide bond" evidence="1">
    <location>
        <begin position="58"/>
        <end position="67"/>
    </location>
</feature>
<protein>
    <recommendedName>
        <fullName evidence="4">EGF-like domain-containing protein</fullName>
    </recommendedName>
</protein>
<dbReference type="InterPro" id="IPR002049">
    <property type="entry name" value="LE_dom"/>
</dbReference>
<dbReference type="PANTHER" id="PTHR24035">
    <property type="entry name" value="MULTIPLE EPIDERMAL GROWTH FACTOR-LIKE DOMAINS PROTEIN"/>
    <property type="match status" value="1"/>
</dbReference>
<keyword evidence="1" id="KW-0245">EGF-like domain</keyword>
<feature type="domain" description="EGF-like" evidence="4">
    <location>
        <begin position="164"/>
        <end position="199"/>
    </location>
</feature>
<sequence length="503" mass="54856">MSSSHSPTHRRYLTEPILSYGVRCETQCPPGLFGERCSERCPCANNSSCDAATGRCQCAAGWSGPRCELPCEPGRYGAGCAQMCPEPPDGNTTCDPVTGKYACPSGYTGVTCEYPCPLGTYGVNCEQKCNCKNGADCHHVTGECQCLPGWRGAQCGEACPSSWWGAGCSQPCRCARGAACRPNDGYCRCPPGYTGVYCTEFCPEGYFGDHCMEPCNCPSNGNWVCDPVKGCVCHRGYIGEHCDINASDAIHIDQAAAGSSNAGLTTVMVIMALLCAAAAVLVLLYYRKRVRNLKREIAHVHYTADPNQQPEQQHFDNPVYSFQGSTRGDDSATLLNNATQIFNNLGSGSKLNNATLEKLRMTATSSNDSYDPFSSLKNKDADATNPNLYHCIDDDKLDHVYDEIKHKEGYEREYDHLNYTPPANTWKPHYQRMNNGVTPAETQAQGDFLPRNDTPTPPIPPLPKLNITPIPPKREEELLDVPVPPKREEGASSISDDEEVVTP</sequence>
<evidence type="ECO:0000256" key="2">
    <source>
        <dbReference type="SAM" id="MobiDB-lite"/>
    </source>
</evidence>
<dbReference type="SMART" id="SM00181">
    <property type="entry name" value="EGF"/>
    <property type="match status" value="3"/>
</dbReference>
<feature type="domain" description="EGF-like" evidence="4">
    <location>
        <begin position="33"/>
        <end position="68"/>
    </location>
</feature>
<keyword evidence="6" id="KW-1185">Reference proteome</keyword>
<dbReference type="PROSITE" id="PS00022">
    <property type="entry name" value="EGF_1"/>
    <property type="match status" value="3"/>
</dbReference>
<evidence type="ECO:0000313" key="5">
    <source>
        <dbReference type="EMBL" id="CAH2071186.1"/>
    </source>
</evidence>
<reference evidence="5" key="1">
    <citation type="submission" date="2022-03" db="EMBL/GenBank/DDBJ databases">
        <authorList>
            <person name="Martin H S."/>
        </authorList>
    </citation>
    <scope>NUCLEOTIDE SEQUENCE</scope>
</reference>